<dbReference type="InterPro" id="IPR011042">
    <property type="entry name" value="6-blade_b-propeller_TolB-like"/>
</dbReference>
<protein>
    <submittedName>
        <fullName evidence="2">PD40 domain-containing protein</fullName>
    </submittedName>
</protein>
<evidence type="ECO:0000313" key="2">
    <source>
        <dbReference type="EMBL" id="MBJ7604415.1"/>
    </source>
</evidence>
<comment type="caution">
    <text evidence="2">The sequence shown here is derived from an EMBL/GenBank/DDBJ whole genome shotgun (WGS) entry which is preliminary data.</text>
</comment>
<proteinExistence type="predicted"/>
<dbReference type="Gene3D" id="2.120.10.30">
    <property type="entry name" value="TolB, C-terminal domain"/>
    <property type="match status" value="2"/>
</dbReference>
<feature type="region of interest" description="Disordered" evidence="1">
    <location>
        <begin position="300"/>
        <end position="349"/>
    </location>
</feature>
<dbReference type="InterPro" id="IPR011659">
    <property type="entry name" value="WD40"/>
</dbReference>
<reference evidence="2 3" key="1">
    <citation type="submission" date="2020-10" db="EMBL/GenBank/DDBJ databases">
        <title>Ca. Dormibacterota MAGs.</title>
        <authorList>
            <person name="Montgomery K."/>
        </authorList>
    </citation>
    <scope>NUCLEOTIDE SEQUENCE [LARGE SCALE GENOMIC DNA]</scope>
    <source>
        <strain evidence="2">SC8811_S16_3</strain>
    </source>
</reference>
<gene>
    <name evidence="2" type="ORF">JF888_14720</name>
</gene>
<dbReference type="SUPFAM" id="SSF82171">
    <property type="entry name" value="DPP6 N-terminal domain-like"/>
    <property type="match status" value="1"/>
</dbReference>
<dbReference type="EMBL" id="JAEKNQ010000057">
    <property type="protein sequence ID" value="MBJ7604415.1"/>
    <property type="molecule type" value="Genomic_DNA"/>
</dbReference>
<evidence type="ECO:0000313" key="3">
    <source>
        <dbReference type="Proteomes" id="UP000620075"/>
    </source>
</evidence>
<dbReference type="Proteomes" id="UP000620075">
    <property type="component" value="Unassembled WGS sequence"/>
</dbReference>
<dbReference type="AlphaFoldDB" id="A0A934N859"/>
<evidence type="ECO:0000256" key="1">
    <source>
        <dbReference type="SAM" id="MobiDB-lite"/>
    </source>
</evidence>
<accession>A0A934N859</accession>
<sequence length="349" mass="36781">MAAMVVFGYGVYHYLGSLKSRVTTEKAVAPAKAKFSLPGSVYVAQGGALYRLRAGSFQQIASGGWTQPSPGPTGQLLAVKREAQSSDLYLLDYDGHVVKQLTHNANTDVHLNHWSFYPRLSGDGQTIYYSWDPKDPGNFYRVDLAVYAMPVDGLQRQARAWTDPNQYTGGDVQPAPLKSGGLIYAKFGLTPDGKNISQLWLTTRAHATGTALTKEEDGCAQPALSSDGKRLAMVCTSAGQPSKLMLADFDGKALGPATVVASGLVGAPGWAPDGSGVLYLSGQDTTGHFQLFFQDLTPPAQIPAGPAAPASAKPTGPATPLPAPTPKPARQLTTSNDYDATSAPAWLAG</sequence>
<dbReference type="Pfam" id="PF07676">
    <property type="entry name" value="PD40"/>
    <property type="match status" value="1"/>
</dbReference>
<dbReference type="RefSeq" id="WP_338182021.1">
    <property type="nucleotide sequence ID" value="NZ_JAEKNQ010000057.1"/>
</dbReference>
<feature type="compositionally biased region" description="Pro residues" evidence="1">
    <location>
        <begin position="317"/>
        <end position="327"/>
    </location>
</feature>
<feature type="compositionally biased region" description="Low complexity" evidence="1">
    <location>
        <begin position="300"/>
        <end position="316"/>
    </location>
</feature>
<name>A0A934N859_9BACT</name>
<organism evidence="2 3">
    <name type="scientific">Candidatus Dormiibacter inghamiae</name>
    <dbReference type="NCBI Taxonomy" id="3127013"/>
    <lineage>
        <taxon>Bacteria</taxon>
        <taxon>Bacillati</taxon>
        <taxon>Candidatus Dormiibacterota</taxon>
        <taxon>Candidatus Dormibacteria</taxon>
        <taxon>Candidatus Dormibacterales</taxon>
        <taxon>Candidatus Dormibacteraceae</taxon>
        <taxon>Candidatus Dormiibacter</taxon>
    </lineage>
</organism>